<sequence>MNRLAALALICLAACTPEDPPQSLTAEALAKEWRLVSLNGSAFTAQATLDLRDPEQASGQAPCNRWFAARGGVLPALTLGPVGATRMACPDLQAETAYLTALSQVAAVAVADDNLVLTGADGMRMEFAATP</sequence>
<evidence type="ECO:0000313" key="3">
    <source>
        <dbReference type="Proteomes" id="UP000679352"/>
    </source>
</evidence>
<dbReference type="KEGG" id="gfu:KM031_15195"/>
<dbReference type="AlphaFoldDB" id="A0A975P6Q8"/>
<gene>
    <name evidence="2" type="ORF">KM031_15195</name>
</gene>
<dbReference type="EMBL" id="CP076361">
    <property type="protein sequence ID" value="QWK90153.1"/>
    <property type="molecule type" value="Genomic_DNA"/>
</dbReference>
<dbReference type="Pfam" id="PF03724">
    <property type="entry name" value="META"/>
    <property type="match status" value="1"/>
</dbReference>
<feature type="domain" description="DUF306" evidence="1">
    <location>
        <begin position="29"/>
        <end position="127"/>
    </location>
</feature>
<accession>A0A975P6Q8</accession>
<dbReference type="InterPro" id="IPR005184">
    <property type="entry name" value="DUF306_Meta_HslJ"/>
</dbReference>
<dbReference type="Proteomes" id="UP000679352">
    <property type="component" value="Chromosome"/>
</dbReference>
<evidence type="ECO:0000259" key="1">
    <source>
        <dbReference type="Pfam" id="PF03724"/>
    </source>
</evidence>
<dbReference type="Gene3D" id="2.40.128.270">
    <property type="match status" value="1"/>
</dbReference>
<dbReference type="RefSeq" id="WP_215506501.1">
    <property type="nucleotide sequence ID" value="NZ_CP076361.1"/>
</dbReference>
<dbReference type="InterPro" id="IPR053147">
    <property type="entry name" value="Hsp_HslJ-like"/>
</dbReference>
<reference evidence="2" key="1">
    <citation type="submission" date="2021-06" db="EMBL/GenBank/DDBJ databases">
        <title>Direct submission.</title>
        <authorList>
            <person name="Lee C.-S."/>
            <person name="Jin L."/>
        </authorList>
    </citation>
    <scope>NUCLEOTIDE SEQUENCE</scope>
    <source>
        <strain evidence="2">Con5</strain>
    </source>
</reference>
<organism evidence="2 3">
    <name type="scientific">Gemmobacter fulvus</name>
    <dbReference type="NCBI Taxonomy" id="2840474"/>
    <lineage>
        <taxon>Bacteria</taxon>
        <taxon>Pseudomonadati</taxon>
        <taxon>Pseudomonadota</taxon>
        <taxon>Alphaproteobacteria</taxon>
        <taxon>Rhodobacterales</taxon>
        <taxon>Paracoccaceae</taxon>
        <taxon>Gemmobacter</taxon>
    </lineage>
</organism>
<evidence type="ECO:0000313" key="2">
    <source>
        <dbReference type="EMBL" id="QWK90153.1"/>
    </source>
</evidence>
<dbReference type="PANTHER" id="PTHR35535:SF2">
    <property type="entry name" value="DUF306 DOMAIN-CONTAINING PROTEIN"/>
    <property type="match status" value="1"/>
</dbReference>
<dbReference type="InterPro" id="IPR038670">
    <property type="entry name" value="HslJ-like_sf"/>
</dbReference>
<protein>
    <submittedName>
        <fullName evidence="2">META domain-containing protein</fullName>
    </submittedName>
</protein>
<proteinExistence type="predicted"/>
<keyword evidence="3" id="KW-1185">Reference proteome</keyword>
<dbReference type="PANTHER" id="PTHR35535">
    <property type="entry name" value="HEAT SHOCK PROTEIN HSLJ"/>
    <property type="match status" value="1"/>
</dbReference>
<name>A0A975P6Q8_9RHOB</name>